<dbReference type="Proteomes" id="UP000834106">
    <property type="component" value="Chromosome 16"/>
</dbReference>
<dbReference type="PANTHER" id="PTHR12848">
    <property type="entry name" value="REGULATORY-ASSOCIATED PROTEIN OF MTOR"/>
    <property type="match status" value="1"/>
</dbReference>
<dbReference type="InterPro" id="IPR004083">
    <property type="entry name" value="Raptor"/>
</dbReference>
<evidence type="ECO:0000313" key="1">
    <source>
        <dbReference type="EMBL" id="CAI9779188.1"/>
    </source>
</evidence>
<dbReference type="AlphaFoldDB" id="A0AAD2E7K5"/>
<dbReference type="GO" id="GO:0031931">
    <property type="term" value="C:TORC1 complex"/>
    <property type="evidence" value="ECO:0007669"/>
    <property type="project" value="InterPro"/>
</dbReference>
<accession>A0AAD2E7K5</accession>
<evidence type="ECO:0000313" key="2">
    <source>
        <dbReference type="Proteomes" id="UP000834106"/>
    </source>
</evidence>
<dbReference type="EMBL" id="OU503051">
    <property type="protein sequence ID" value="CAI9779188.1"/>
    <property type="molecule type" value="Genomic_DNA"/>
</dbReference>
<dbReference type="Gene3D" id="1.25.10.10">
    <property type="entry name" value="Leucine-rich Repeat Variant"/>
    <property type="match status" value="1"/>
</dbReference>
<organism evidence="1 2">
    <name type="scientific">Fraxinus pennsylvanica</name>
    <dbReference type="NCBI Taxonomy" id="56036"/>
    <lineage>
        <taxon>Eukaryota</taxon>
        <taxon>Viridiplantae</taxon>
        <taxon>Streptophyta</taxon>
        <taxon>Embryophyta</taxon>
        <taxon>Tracheophyta</taxon>
        <taxon>Spermatophyta</taxon>
        <taxon>Magnoliopsida</taxon>
        <taxon>eudicotyledons</taxon>
        <taxon>Gunneridae</taxon>
        <taxon>Pentapetalae</taxon>
        <taxon>asterids</taxon>
        <taxon>lamiids</taxon>
        <taxon>Lamiales</taxon>
        <taxon>Oleaceae</taxon>
        <taxon>Oleeae</taxon>
        <taxon>Fraxinus</taxon>
    </lineage>
</organism>
<dbReference type="GO" id="GO:0005737">
    <property type="term" value="C:cytoplasm"/>
    <property type="evidence" value="ECO:0007669"/>
    <property type="project" value="TreeGrafter"/>
</dbReference>
<sequence length="237" mass="25039">MLSHPYQACPLNGMAQVRAAAIFALGTVLDVKFDASRNGRDCNADEKIRDEVRVVKCLLSVVSDGSPLVRAEVAVALSRFAFGHNKNLKSVAVANWKPQSKSVLTGAGSVHTTPSRYMSQGSIVSSTISPLLGDSDSGILNDCVSKGGLNHTRPRPLENAFYLKCVLAIYTLAKDPSPHVANLGQRVLSTIGIEQVVAKSVKSSGGSVRPAESTSTPNPRLAGLAHSSSWFELNGAI</sequence>
<dbReference type="GO" id="GO:0071230">
    <property type="term" value="P:cellular response to amino acid stimulus"/>
    <property type="evidence" value="ECO:0007669"/>
    <property type="project" value="TreeGrafter"/>
</dbReference>
<proteinExistence type="predicted"/>
<dbReference type="GO" id="GO:0031929">
    <property type="term" value="P:TOR signaling"/>
    <property type="evidence" value="ECO:0007669"/>
    <property type="project" value="InterPro"/>
</dbReference>
<dbReference type="InterPro" id="IPR011989">
    <property type="entry name" value="ARM-like"/>
</dbReference>
<dbReference type="GO" id="GO:0030674">
    <property type="term" value="F:protein-macromolecule adaptor activity"/>
    <property type="evidence" value="ECO:0007669"/>
    <property type="project" value="TreeGrafter"/>
</dbReference>
<name>A0AAD2E7K5_9LAMI</name>
<dbReference type="GO" id="GO:0010506">
    <property type="term" value="P:regulation of autophagy"/>
    <property type="evidence" value="ECO:0007669"/>
    <property type="project" value="TreeGrafter"/>
</dbReference>
<dbReference type="SUPFAM" id="SSF48371">
    <property type="entry name" value="ARM repeat"/>
    <property type="match status" value="1"/>
</dbReference>
<gene>
    <name evidence="1" type="ORF">FPE_LOCUS26618</name>
</gene>
<dbReference type="PANTHER" id="PTHR12848:SF16">
    <property type="entry name" value="REGULATORY-ASSOCIATED PROTEIN OF MTOR"/>
    <property type="match status" value="1"/>
</dbReference>
<dbReference type="GO" id="GO:0030307">
    <property type="term" value="P:positive regulation of cell growth"/>
    <property type="evidence" value="ECO:0007669"/>
    <property type="project" value="TreeGrafter"/>
</dbReference>
<protein>
    <submittedName>
        <fullName evidence="1">Uncharacterized protein</fullName>
    </submittedName>
</protein>
<keyword evidence="2" id="KW-1185">Reference proteome</keyword>
<dbReference type="GO" id="GO:0009267">
    <property type="term" value="P:cellular response to starvation"/>
    <property type="evidence" value="ECO:0007669"/>
    <property type="project" value="TreeGrafter"/>
</dbReference>
<reference evidence="1" key="1">
    <citation type="submission" date="2023-05" db="EMBL/GenBank/DDBJ databases">
        <authorList>
            <person name="Huff M."/>
        </authorList>
    </citation>
    <scope>NUCLEOTIDE SEQUENCE</scope>
</reference>
<dbReference type="InterPro" id="IPR016024">
    <property type="entry name" value="ARM-type_fold"/>
</dbReference>